<protein>
    <submittedName>
        <fullName evidence="1">Uncharacterized protein</fullName>
    </submittedName>
</protein>
<comment type="caution">
    <text evidence="1">The sequence shown here is derived from an EMBL/GenBank/DDBJ whole genome shotgun (WGS) entry which is preliminary data.</text>
</comment>
<accession>A0AAP0H0P8</accession>
<proteinExistence type="predicted"/>
<evidence type="ECO:0000313" key="2">
    <source>
        <dbReference type="Proteomes" id="UP001408789"/>
    </source>
</evidence>
<reference evidence="1 2" key="1">
    <citation type="submission" date="2024-04" db="EMBL/GenBank/DDBJ databases">
        <title>The reference genome of an endangered Asteraceae, Deinandra increscens subsp. villosa, native to the Central Coast of California.</title>
        <authorList>
            <person name="Guilliams M."/>
            <person name="Hasenstab-Lehman K."/>
            <person name="Meyer R."/>
            <person name="Mcevoy S."/>
        </authorList>
    </citation>
    <scope>NUCLEOTIDE SEQUENCE [LARGE SCALE GENOMIC DNA]</scope>
    <source>
        <tissue evidence="1">Leaf</tissue>
    </source>
</reference>
<organism evidence="1 2">
    <name type="scientific">Deinandra increscens subsp. villosa</name>
    <dbReference type="NCBI Taxonomy" id="3103831"/>
    <lineage>
        <taxon>Eukaryota</taxon>
        <taxon>Viridiplantae</taxon>
        <taxon>Streptophyta</taxon>
        <taxon>Embryophyta</taxon>
        <taxon>Tracheophyta</taxon>
        <taxon>Spermatophyta</taxon>
        <taxon>Magnoliopsida</taxon>
        <taxon>eudicotyledons</taxon>
        <taxon>Gunneridae</taxon>
        <taxon>Pentapetalae</taxon>
        <taxon>asterids</taxon>
        <taxon>campanulids</taxon>
        <taxon>Asterales</taxon>
        <taxon>Asteraceae</taxon>
        <taxon>Asteroideae</taxon>
        <taxon>Heliantheae alliance</taxon>
        <taxon>Madieae</taxon>
        <taxon>Madiinae</taxon>
        <taxon>Deinandra</taxon>
    </lineage>
</organism>
<evidence type="ECO:0000313" key="1">
    <source>
        <dbReference type="EMBL" id="KAK9067497.1"/>
    </source>
</evidence>
<gene>
    <name evidence="1" type="ORF">SSX86_014827</name>
</gene>
<dbReference type="AlphaFoldDB" id="A0AAP0H0P8"/>
<dbReference type="Proteomes" id="UP001408789">
    <property type="component" value="Unassembled WGS sequence"/>
</dbReference>
<sequence>MSLENFSVLLVVTPSVAKQDLPREHMLPFFSQFSFEVFCCLSAKSYELHVASFSIGSFIIIAGIDHMHFSKREFCNMVKRIMICSSKDVKKMKAGSMLLFITDNEAVLNLNFIFLSRVCSVSCYSNQVSLLLAFYVGKVYILNTREKTNDYKRQGK</sequence>
<dbReference type="EMBL" id="JBCNJP010000015">
    <property type="protein sequence ID" value="KAK9067497.1"/>
    <property type="molecule type" value="Genomic_DNA"/>
</dbReference>
<keyword evidence="2" id="KW-1185">Reference proteome</keyword>
<name>A0AAP0H0P8_9ASTR</name>